<dbReference type="Gene3D" id="2.40.30.20">
    <property type="match status" value="1"/>
</dbReference>
<dbReference type="FunFam" id="2.40.30.20:FF:000001">
    <property type="entry name" value="ATP synthase subunit alpha"/>
    <property type="match status" value="1"/>
</dbReference>
<gene>
    <name evidence="14" type="primary">atpA</name>
    <name evidence="18" type="ORF">PLANPX_3285</name>
</gene>
<protein>
    <recommendedName>
        <fullName evidence="14">ATP synthase subunit alpha</fullName>
        <ecNumber evidence="14">7.1.2.2</ecNumber>
    </recommendedName>
    <alternativeName>
        <fullName evidence="14">ATP synthase F1 sector subunit alpha</fullName>
    </alternativeName>
    <alternativeName>
        <fullName evidence="14">F-ATPase subunit alpha</fullName>
    </alternativeName>
</protein>
<dbReference type="InterPro" id="IPR033732">
    <property type="entry name" value="ATP_synth_F1_a_nt-bd_dom"/>
</dbReference>
<keyword evidence="12 14" id="KW-0066">ATP synthesis</keyword>
<keyword evidence="8 14" id="KW-1278">Translocase</keyword>
<dbReference type="Pfam" id="PF00006">
    <property type="entry name" value="ATP-synt_ab"/>
    <property type="match status" value="1"/>
</dbReference>
<dbReference type="SUPFAM" id="SSF47917">
    <property type="entry name" value="C-terminal domain of alpha and beta subunits of F1 ATP synthase"/>
    <property type="match status" value="1"/>
</dbReference>
<keyword evidence="4 14" id="KW-0813">Transport</keyword>
<dbReference type="InterPro" id="IPR000793">
    <property type="entry name" value="ATP_synth_asu_C"/>
</dbReference>
<keyword evidence="18" id="KW-0378">Hydrolase</keyword>
<keyword evidence="14" id="KW-1003">Cell membrane</keyword>
<keyword evidence="6 14" id="KW-0375">Hydrogen ion transport</keyword>
<reference evidence="19" key="1">
    <citation type="submission" date="2019-10" db="EMBL/GenBank/DDBJ databases">
        <title>Lacipirellula parvula gen. nov., sp. nov., representing a lineage of planctomycetes widespread in freshwater anoxic habitats, and description of the family Lacipirellulaceae.</title>
        <authorList>
            <person name="Dedysh S.N."/>
            <person name="Kulichevskaya I.S."/>
            <person name="Beletsky A.V."/>
            <person name="Rakitin A.L."/>
            <person name="Mardanov A.V."/>
            <person name="Ivanova A.A."/>
            <person name="Saltykova V.X."/>
            <person name="Rijpstra W.I.C."/>
            <person name="Sinninghe Damste J.S."/>
            <person name="Ravin N.V."/>
        </authorList>
    </citation>
    <scope>NUCLEOTIDE SEQUENCE [LARGE SCALE GENOMIC DNA]</scope>
    <source>
        <strain evidence="19">PX69</strain>
    </source>
</reference>
<organism evidence="18 19">
    <name type="scientific">Lacipirellula parvula</name>
    <dbReference type="NCBI Taxonomy" id="2650471"/>
    <lineage>
        <taxon>Bacteria</taxon>
        <taxon>Pseudomonadati</taxon>
        <taxon>Planctomycetota</taxon>
        <taxon>Planctomycetia</taxon>
        <taxon>Pirellulales</taxon>
        <taxon>Lacipirellulaceae</taxon>
        <taxon>Lacipirellula</taxon>
    </lineage>
</organism>
<dbReference type="InterPro" id="IPR005294">
    <property type="entry name" value="ATP_synth_F1_asu"/>
</dbReference>
<dbReference type="PANTHER" id="PTHR48082:SF2">
    <property type="entry name" value="ATP SYNTHASE SUBUNIT ALPHA, MITOCHONDRIAL"/>
    <property type="match status" value="1"/>
</dbReference>
<evidence type="ECO:0000313" key="18">
    <source>
        <dbReference type="EMBL" id="BBO33673.1"/>
    </source>
</evidence>
<dbReference type="EC" id="7.1.2.2" evidence="14"/>
<keyword evidence="19" id="KW-1185">Reference proteome</keyword>
<dbReference type="HAMAP" id="MF_01346">
    <property type="entry name" value="ATP_synth_alpha_bact"/>
    <property type="match status" value="1"/>
</dbReference>
<dbReference type="FunFam" id="3.40.50.300:FF:000002">
    <property type="entry name" value="ATP synthase subunit alpha"/>
    <property type="match status" value="1"/>
</dbReference>
<keyword evidence="9 14" id="KW-0406">Ion transport</keyword>
<evidence type="ECO:0000256" key="9">
    <source>
        <dbReference type="ARBA" id="ARBA00023065"/>
    </source>
</evidence>
<dbReference type="EMBL" id="AP021861">
    <property type="protein sequence ID" value="BBO33673.1"/>
    <property type="molecule type" value="Genomic_DNA"/>
</dbReference>
<evidence type="ECO:0000259" key="16">
    <source>
        <dbReference type="Pfam" id="PF00306"/>
    </source>
</evidence>
<dbReference type="InterPro" id="IPR004100">
    <property type="entry name" value="ATPase_F1/V1/A1_a/bsu_N"/>
</dbReference>
<proteinExistence type="inferred from homology"/>
<feature type="binding site" evidence="14">
    <location>
        <begin position="169"/>
        <end position="176"/>
    </location>
    <ligand>
        <name>ATP</name>
        <dbReference type="ChEBI" id="CHEBI:30616"/>
    </ligand>
</feature>
<feature type="domain" description="ATPase F1/V1/A1 complex alpha/beta subunit N-terminal" evidence="17">
    <location>
        <begin position="25"/>
        <end position="92"/>
    </location>
</feature>
<evidence type="ECO:0000256" key="13">
    <source>
        <dbReference type="ARBA" id="ARBA00026013"/>
    </source>
</evidence>
<evidence type="ECO:0000256" key="2">
    <source>
        <dbReference type="ARBA" id="ARBA00004170"/>
    </source>
</evidence>
<keyword evidence="11 14" id="KW-0139">CF(1)</keyword>
<evidence type="ECO:0000256" key="5">
    <source>
        <dbReference type="ARBA" id="ARBA00022741"/>
    </source>
</evidence>
<evidence type="ECO:0000256" key="4">
    <source>
        <dbReference type="ARBA" id="ARBA00022448"/>
    </source>
</evidence>
<dbReference type="NCBIfam" id="TIGR00962">
    <property type="entry name" value="atpA"/>
    <property type="match status" value="1"/>
</dbReference>
<dbReference type="InterPro" id="IPR000194">
    <property type="entry name" value="ATPase_F1/V1/A1_a/bsu_nucl-bd"/>
</dbReference>
<evidence type="ECO:0000256" key="14">
    <source>
        <dbReference type="HAMAP-Rule" id="MF_01346"/>
    </source>
</evidence>
<dbReference type="InterPro" id="IPR038376">
    <property type="entry name" value="ATP_synth_asu_C_sf"/>
</dbReference>
<feature type="site" description="Required for activity" evidence="14">
    <location>
        <position position="362"/>
    </location>
</feature>
<evidence type="ECO:0000256" key="11">
    <source>
        <dbReference type="ARBA" id="ARBA00023196"/>
    </source>
</evidence>
<dbReference type="InterPro" id="IPR036121">
    <property type="entry name" value="ATPase_F1/V1/A1_a/bsu_N_sf"/>
</dbReference>
<dbReference type="CDD" id="cd18113">
    <property type="entry name" value="ATP-synt_F1_alpha_C"/>
    <property type="match status" value="1"/>
</dbReference>
<feature type="domain" description="ATP synthase alpha subunit C-terminal" evidence="16">
    <location>
        <begin position="371"/>
        <end position="496"/>
    </location>
</feature>
<dbReference type="NCBIfam" id="NF009884">
    <property type="entry name" value="PRK13343.1"/>
    <property type="match status" value="1"/>
</dbReference>
<evidence type="ECO:0000259" key="17">
    <source>
        <dbReference type="Pfam" id="PF02874"/>
    </source>
</evidence>
<name>A0A5K7XHI0_9BACT</name>
<dbReference type="SUPFAM" id="SSF52540">
    <property type="entry name" value="P-loop containing nucleoside triphosphate hydrolases"/>
    <property type="match status" value="1"/>
</dbReference>
<evidence type="ECO:0000256" key="10">
    <source>
        <dbReference type="ARBA" id="ARBA00023136"/>
    </source>
</evidence>
<dbReference type="CDD" id="cd01132">
    <property type="entry name" value="F1-ATPase_alpha_CD"/>
    <property type="match status" value="1"/>
</dbReference>
<dbReference type="InterPro" id="IPR027417">
    <property type="entry name" value="P-loop_NTPase"/>
</dbReference>
<dbReference type="SUPFAM" id="SSF50615">
    <property type="entry name" value="N-terminal domain of alpha and beta subunits of F1 ATP synthase"/>
    <property type="match status" value="1"/>
</dbReference>
<dbReference type="GO" id="GO:0046933">
    <property type="term" value="F:proton-transporting ATP synthase activity, rotational mechanism"/>
    <property type="evidence" value="ECO:0007669"/>
    <property type="project" value="UniProtKB-UniRule"/>
</dbReference>
<accession>A0A5K7XHI0</accession>
<evidence type="ECO:0000313" key="19">
    <source>
        <dbReference type="Proteomes" id="UP000326837"/>
    </source>
</evidence>
<evidence type="ECO:0000256" key="3">
    <source>
        <dbReference type="ARBA" id="ARBA00008936"/>
    </source>
</evidence>
<dbReference type="GO" id="GO:0005524">
    <property type="term" value="F:ATP binding"/>
    <property type="evidence" value="ECO:0007669"/>
    <property type="project" value="UniProtKB-UniRule"/>
</dbReference>
<dbReference type="GO" id="GO:0043531">
    <property type="term" value="F:ADP binding"/>
    <property type="evidence" value="ECO:0007669"/>
    <property type="project" value="TreeGrafter"/>
</dbReference>
<comment type="catalytic activity">
    <reaction evidence="14">
        <text>ATP + H2O + 4 H(+)(in) = ADP + phosphate + 5 H(+)(out)</text>
        <dbReference type="Rhea" id="RHEA:57720"/>
        <dbReference type="ChEBI" id="CHEBI:15377"/>
        <dbReference type="ChEBI" id="CHEBI:15378"/>
        <dbReference type="ChEBI" id="CHEBI:30616"/>
        <dbReference type="ChEBI" id="CHEBI:43474"/>
        <dbReference type="ChEBI" id="CHEBI:456216"/>
        <dbReference type="EC" id="7.1.2.2"/>
    </reaction>
</comment>
<dbReference type="Gene3D" id="3.40.50.300">
    <property type="entry name" value="P-loop containing nucleotide triphosphate hydrolases"/>
    <property type="match status" value="1"/>
</dbReference>
<comment type="subcellular location">
    <subcellularLocation>
        <location evidence="14">Cell membrane</location>
        <topology evidence="14">Peripheral membrane protein</topology>
    </subcellularLocation>
    <subcellularLocation>
        <location evidence="2">Membrane</location>
        <topology evidence="2">Peripheral membrane protein</topology>
    </subcellularLocation>
</comment>
<dbReference type="PIRSF" id="PIRSF039088">
    <property type="entry name" value="F_ATPase_subunit_alpha"/>
    <property type="match status" value="1"/>
</dbReference>
<keyword evidence="5 14" id="KW-0547">Nucleotide-binding</keyword>
<sequence length="512" mass="55209">MKFNSDEIASVIQKEIENYAAQIDVREVGRVLEVGDGIAQVYGLSGVMAGEMVEFSSGPIGLAFNLEENSVGIIILGDYLSINEGDEVRSTGKLLSVPVGEALLGRVVDPLGNPLDGKGPIVTSKRRDVEVIATGVAERKPVTEPLQTGIKAVDAMTPIGRGQRELIIGDRKTGKTAVALDAIINQRGSGVKCFYVAVGQKESTVAAVVERLRETGAMDYTTVIVSGASAPAPLQYVAPYAGTAMAEEYMFNGGHALIVYDDLSKQAVAYRQLSLLMRRPPGREAFPGDVFYCHSRLLERSAKLSDALGGGSLTSLPIIETLEGEVSAYIPTNVISITDGQIYLQPDLFFAGIKPAMNVGISVSRVGGAAQIKAMKKVAGGLRLNLAAFRELEAFAQLGTELDPDTQSRLDRGYRLVELLKQGVFNPLNIVDEVLVIYAGTRGHLDKVPVNRVQEWEKTFLKFMADQKPEIRQAIADSKDLSDETVQQIEAALKEFNSQHDFIPVVDDAIIA</sequence>
<dbReference type="KEGG" id="lpav:PLANPX_3285"/>
<keyword evidence="7 14" id="KW-0067">ATP-binding</keyword>
<evidence type="ECO:0000256" key="8">
    <source>
        <dbReference type="ARBA" id="ARBA00022967"/>
    </source>
</evidence>
<feature type="domain" description="ATPase F1/V1/A1 complex alpha/beta subunit nucleotide-binding" evidence="15">
    <location>
        <begin position="149"/>
        <end position="364"/>
    </location>
</feature>
<dbReference type="FunFam" id="1.20.150.20:FF:000001">
    <property type="entry name" value="ATP synthase subunit alpha"/>
    <property type="match status" value="1"/>
</dbReference>
<comment type="subunit">
    <text evidence="13">F-type ATPases have 2 components, CF(1) - the catalytic core - and CF(0) - the membrane proton channel. CF(1) has five subunits: alpha(3), beta(3), gamma(1), delta(1), epsilon(1). CF(0) has four main subunits: a(1), b(1), b'(1) and c(9-12).</text>
</comment>
<evidence type="ECO:0000256" key="7">
    <source>
        <dbReference type="ARBA" id="ARBA00022840"/>
    </source>
</evidence>
<dbReference type="GO" id="GO:0005886">
    <property type="term" value="C:plasma membrane"/>
    <property type="evidence" value="ECO:0007669"/>
    <property type="project" value="UniProtKB-SubCell"/>
</dbReference>
<dbReference type="InterPro" id="IPR023366">
    <property type="entry name" value="ATP_synth_asu-like_sf"/>
</dbReference>
<evidence type="ECO:0000256" key="12">
    <source>
        <dbReference type="ARBA" id="ARBA00023310"/>
    </source>
</evidence>
<dbReference type="Proteomes" id="UP000326837">
    <property type="component" value="Chromosome"/>
</dbReference>
<dbReference type="GO" id="GO:0016787">
    <property type="term" value="F:hydrolase activity"/>
    <property type="evidence" value="ECO:0007669"/>
    <property type="project" value="UniProtKB-KW"/>
</dbReference>
<dbReference type="GO" id="GO:0045259">
    <property type="term" value="C:proton-transporting ATP synthase complex"/>
    <property type="evidence" value="ECO:0007669"/>
    <property type="project" value="UniProtKB-KW"/>
</dbReference>
<dbReference type="PANTHER" id="PTHR48082">
    <property type="entry name" value="ATP SYNTHASE SUBUNIT ALPHA, MITOCHONDRIAL"/>
    <property type="match status" value="1"/>
</dbReference>
<keyword evidence="10 14" id="KW-0472">Membrane</keyword>
<evidence type="ECO:0000259" key="15">
    <source>
        <dbReference type="Pfam" id="PF00006"/>
    </source>
</evidence>
<dbReference type="Pfam" id="PF02874">
    <property type="entry name" value="ATP-synt_ab_N"/>
    <property type="match status" value="1"/>
</dbReference>
<comment type="function">
    <text evidence="1 14">Produces ATP from ADP in the presence of a proton gradient across the membrane. The alpha chain is a regulatory subunit.</text>
</comment>
<dbReference type="RefSeq" id="WP_152099400.1">
    <property type="nucleotide sequence ID" value="NZ_AP021861.1"/>
</dbReference>
<dbReference type="Gene3D" id="1.20.150.20">
    <property type="entry name" value="ATP synthase alpha/beta chain, C-terminal domain"/>
    <property type="match status" value="1"/>
</dbReference>
<dbReference type="AlphaFoldDB" id="A0A5K7XHI0"/>
<evidence type="ECO:0000256" key="6">
    <source>
        <dbReference type="ARBA" id="ARBA00022781"/>
    </source>
</evidence>
<dbReference type="CDD" id="cd18116">
    <property type="entry name" value="ATP-synt_F1_alpha_N"/>
    <property type="match status" value="1"/>
</dbReference>
<dbReference type="Pfam" id="PF00306">
    <property type="entry name" value="ATP-synt_ab_C"/>
    <property type="match status" value="1"/>
</dbReference>
<comment type="similarity">
    <text evidence="3 14">Belongs to the ATPase alpha/beta chains family.</text>
</comment>
<evidence type="ECO:0000256" key="1">
    <source>
        <dbReference type="ARBA" id="ARBA00003784"/>
    </source>
</evidence>